<accession>A0ABY7FMF8</accession>
<protein>
    <submittedName>
        <fullName evidence="1">Uncharacterized protein</fullName>
    </submittedName>
</protein>
<evidence type="ECO:0000313" key="2">
    <source>
        <dbReference type="Proteomes" id="UP001164746"/>
    </source>
</evidence>
<gene>
    <name evidence="1" type="ORF">MAR_016318</name>
</gene>
<dbReference type="Proteomes" id="UP001164746">
    <property type="component" value="Chromosome 12"/>
</dbReference>
<keyword evidence="2" id="KW-1185">Reference proteome</keyword>
<feature type="non-terminal residue" evidence="1">
    <location>
        <position position="106"/>
    </location>
</feature>
<sequence>MLNSLWGKFGQRSNLTQTTYTDDPALFMDMMTSDKQDAYKLVHPNNKGQISICKVRGITLNFKKPLDINYDTVLKMGTCGTKINSVTLVDENKIVRNPEKCCIVTK</sequence>
<evidence type="ECO:0000313" key="1">
    <source>
        <dbReference type="EMBL" id="WAR22344.1"/>
    </source>
</evidence>
<name>A0ABY7FMF8_MYAAR</name>
<dbReference type="EMBL" id="CP111023">
    <property type="protein sequence ID" value="WAR22344.1"/>
    <property type="molecule type" value="Genomic_DNA"/>
</dbReference>
<proteinExistence type="predicted"/>
<organism evidence="1 2">
    <name type="scientific">Mya arenaria</name>
    <name type="common">Soft-shell clam</name>
    <dbReference type="NCBI Taxonomy" id="6604"/>
    <lineage>
        <taxon>Eukaryota</taxon>
        <taxon>Metazoa</taxon>
        <taxon>Spiralia</taxon>
        <taxon>Lophotrochozoa</taxon>
        <taxon>Mollusca</taxon>
        <taxon>Bivalvia</taxon>
        <taxon>Autobranchia</taxon>
        <taxon>Heteroconchia</taxon>
        <taxon>Euheterodonta</taxon>
        <taxon>Imparidentia</taxon>
        <taxon>Neoheterodontei</taxon>
        <taxon>Myida</taxon>
        <taxon>Myoidea</taxon>
        <taxon>Myidae</taxon>
        <taxon>Mya</taxon>
    </lineage>
</organism>
<reference evidence="1" key="1">
    <citation type="submission" date="2022-11" db="EMBL/GenBank/DDBJ databases">
        <title>Centuries of genome instability and evolution in soft-shell clam transmissible cancer (bioRxiv).</title>
        <authorList>
            <person name="Hart S.F.M."/>
            <person name="Yonemitsu M.A."/>
            <person name="Giersch R.M."/>
            <person name="Beal B.F."/>
            <person name="Arriagada G."/>
            <person name="Davis B.W."/>
            <person name="Ostrander E.A."/>
            <person name="Goff S.P."/>
            <person name="Metzger M.J."/>
        </authorList>
    </citation>
    <scope>NUCLEOTIDE SEQUENCE</scope>
    <source>
        <strain evidence="1">MELC-2E11</strain>
        <tissue evidence="1">Siphon/mantle</tissue>
    </source>
</reference>